<name>A0A8J5CGY4_CHIOP</name>
<keyword evidence="11" id="KW-1185">Reference proteome</keyword>
<dbReference type="InterPro" id="IPR027417">
    <property type="entry name" value="P-loop_NTPase"/>
</dbReference>
<evidence type="ECO:0000313" key="10">
    <source>
        <dbReference type="EMBL" id="KAG0710434.1"/>
    </source>
</evidence>
<dbReference type="EMBL" id="JACEEZ010024208">
    <property type="protein sequence ID" value="KAG0710434.1"/>
    <property type="molecule type" value="Genomic_DNA"/>
</dbReference>
<dbReference type="Proteomes" id="UP000770661">
    <property type="component" value="Unassembled WGS sequence"/>
</dbReference>
<evidence type="ECO:0000256" key="5">
    <source>
        <dbReference type="ARBA" id="ARBA00023123"/>
    </source>
</evidence>
<dbReference type="GO" id="GO:0016459">
    <property type="term" value="C:myosin complex"/>
    <property type="evidence" value="ECO:0007669"/>
    <property type="project" value="UniProtKB-KW"/>
</dbReference>
<gene>
    <name evidence="10" type="primary">Mhc_1</name>
    <name evidence="10" type="ORF">GWK47_022803</name>
</gene>
<dbReference type="GO" id="GO:0005524">
    <property type="term" value="F:ATP binding"/>
    <property type="evidence" value="ECO:0007669"/>
    <property type="project" value="UniProtKB-KW"/>
</dbReference>
<dbReference type="PANTHER" id="PTHR13140">
    <property type="entry name" value="MYOSIN"/>
    <property type="match status" value="1"/>
</dbReference>
<keyword evidence="2" id="KW-0547">Nucleotide-binding</keyword>
<dbReference type="GO" id="GO:0051015">
    <property type="term" value="F:actin filament binding"/>
    <property type="evidence" value="ECO:0007669"/>
    <property type="project" value="TreeGrafter"/>
</dbReference>
<dbReference type="GO" id="GO:0016020">
    <property type="term" value="C:membrane"/>
    <property type="evidence" value="ECO:0007669"/>
    <property type="project" value="TreeGrafter"/>
</dbReference>
<reference evidence="10" key="1">
    <citation type="submission" date="2020-07" db="EMBL/GenBank/DDBJ databases">
        <title>The High-quality genome of the commercially important snow crab, Chionoecetes opilio.</title>
        <authorList>
            <person name="Jeong J.-H."/>
            <person name="Ryu S."/>
        </authorList>
    </citation>
    <scope>NUCLEOTIDE SEQUENCE</scope>
    <source>
        <strain evidence="10">MADBK_172401_WGS</strain>
        <tissue evidence="10">Digestive gland</tissue>
    </source>
</reference>
<dbReference type="PRINTS" id="PR00193">
    <property type="entry name" value="MYOSINHEAVY"/>
</dbReference>
<dbReference type="InterPro" id="IPR001609">
    <property type="entry name" value="Myosin_head_motor_dom-like"/>
</dbReference>
<dbReference type="PROSITE" id="PS51456">
    <property type="entry name" value="MYOSIN_MOTOR"/>
    <property type="match status" value="1"/>
</dbReference>
<comment type="similarity">
    <text evidence="1 8">Belongs to the TRAFAC class myosin-kinesin ATPase superfamily. Myosin family.</text>
</comment>
<evidence type="ECO:0000256" key="7">
    <source>
        <dbReference type="ARBA" id="ARBA00023203"/>
    </source>
</evidence>
<evidence type="ECO:0000256" key="8">
    <source>
        <dbReference type="PROSITE-ProRule" id="PRU00782"/>
    </source>
</evidence>
<keyword evidence="4" id="KW-0175">Coiled coil</keyword>
<evidence type="ECO:0000256" key="3">
    <source>
        <dbReference type="ARBA" id="ARBA00022840"/>
    </source>
</evidence>
<keyword evidence="6" id="KW-0505">Motor protein</keyword>
<dbReference type="GO" id="GO:0007015">
    <property type="term" value="P:actin filament organization"/>
    <property type="evidence" value="ECO:0007669"/>
    <property type="project" value="TreeGrafter"/>
</dbReference>
<proteinExistence type="inferred from homology"/>
<organism evidence="10 11">
    <name type="scientific">Chionoecetes opilio</name>
    <name type="common">Atlantic snow crab</name>
    <name type="synonym">Cancer opilio</name>
    <dbReference type="NCBI Taxonomy" id="41210"/>
    <lineage>
        <taxon>Eukaryota</taxon>
        <taxon>Metazoa</taxon>
        <taxon>Ecdysozoa</taxon>
        <taxon>Arthropoda</taxon>
        <taxon>Crustacea</taxon>
        <taxon>Multicrustacea</taxon>
        <taxon>Malacostraca</taxon>
        <taxon>Eumalacostraca</taxon>
        <taxon>Eucarida</taxon>
        <taxon>Decapoda</taxon>
        <taxon>Pleocyemata</taxon>
        <taxon>Brachyura</taxon>
        <taxon>Eubrachyura</taxon>
        <taxon>Majoidea</taxon>
        <taxon>Majidae</taxon>
        <taxon>Chionoecetes</taxon>
    </lineage>
</organism>
<dbReference type="SUPFAM" id="SSF52540">
    <property type="entry name" value="P-loop containing nucleoside triphosphate hydrolases"/>
    <property type="match status" value="1"/>
</dbReference>
<evidence type="ECO:0000313" key="11">
    <source>
        <dbReference type="Proteomes" id="UP000770661"/>
    </source>
</evidence>
<dbReference type="SMART" id="SM00242">
    <property type="entry name" value="MYSc"/>
    <property type="match status" value="1"/>
</dbReference>
<dbReference type="OrthoDB" id="6359110at2759"/>
<evidence type="ECO:0000256" key="4">
    <source>
        <dbReference type="ARBA" id="ARBA00023054"/>
    </source>
</evidence>
<dbReference type="GO" id="GO:0000146">
    <property type="term" value="F:microfilament motor activity"/>
    <property type="evidence" value="ECO:0007669"/>
    <property type="project" value="TreeGrafter"/>
</dbReference>
<dbReference type="PANTHER" id="PTHR13140:SF857">
    <property type="entry name" value="MYOSIN-11"/>
    <property type="match status" value="1"/>
</dbReference>
<dbReference type="FunFam" id="1.20.58.530:FF:000001">
    <property type="entry name" value="Myosin heavy chain"/>
    <property type="match status" value="1"/>
</dbReference>
<dbReference type="Gene3D" id="1.20.120.720">
    <property type="entry name" value="Myosin VI head, motor domain, U50 subdomain"/>
    <property type="match status" value="1"/>
</dbReference>
<feature type="domain" description="Myosin motor" evidence="9">
    <location>
        <begin position="1"/>
        <end position="254"/>
    </location>
</feature>
<dbReference type="Pfam" id="PF00063">
    <property type="entry name" value="Myosin_head"/>
    <property type="match status" value="1"/>
</dbReference>
<protein>
    <submittedName>
        <fullName evidence="10">Myosin heavy chain, muscle</fullName>
    </submittedName>
</protein>
<dbReference type="AlphaFoldDB" id="A0A8J5CGY4"/>
<accession>A0A8J5CGY4</accession>
<dbReference type="GO" id="GO:0005737">
    <property type="term" value="C:cytoplasm"/>
    <property type="evidence" value="ECO:0007669"/>
    <property type="project" value="TreeGrafter"/>
</dbReference>
<dbReference type="Gene3D" id="1.20.58.530">
    <property type="match status" value="1"/>
</dbReference>
<sequence>MMGMDGADLYKNITKPKIKVGAEFVAKGMNVDQCFYSVGAMAKAIYDRVFRWLVTKCNETLATGLKQVSFIGVLDIAGFEIFEFNGFEQICINFCNEKLQQFFNHHMFVLEQEEYKREGINWVFVDFGMDLQACIDLFEKKMGLLSILEEESMFPKATDKSFLEKLNVNHFGKTPVFIKPKPTKGGPESHFAIVHYAGTVNYNLAGWLEKNKDPLNDTLVDQIKKSENELAVIIFADHPGQSGTDDKKGSYFKN</sequence>
<keyword evidence="7 8" id="KW-0009">Actin-binding</keyword>
<evidence type="ECO:0000256" key="6">
    <source>
        <dbReference type="ARBA" id="ARBA00023175"/>
    </source>
</evidence>
<evidence type="ECO:0000256" key="1">
    <source>
        <dbReference type="ARBA" id="ARBA00008314"/>
    </source>
</evidence>
<comment type="caution">
    <text evidence="8">Lacks conserved residue(s) required for the propagation of feature annotation.</text>
</comment>
<keyword evidence="5 8" id="KW-0518">Myosin</keyword>
<evidence type="ECO:0000256" key="2">
    <source>
        <dbReference type="ARBA" id="ARBA00022741"/>
    </source>
</evidence>
<comment type="caution">
    <text evidence="10">The sequence shown here is derived from an EMBL/GenBank/DDBJ whole genome shotgun (WGS) entry which is preliminary data.</text>
</comment>
<evidence type="ECO:0000259" key="9">
    <source>
        <dbReference type="PROSITE" id="PS51456"/>
    </source>
</evidence>
<keyword evidence="3" id="KW-0067">ATP-binding</keyword>